<evidence type="ECO:0000256" key="1">
    <source>
        <dbReference type="SAM" id="MobiDB-lite"/>
    </source>
</evidence>
<sequence length="326" mass="36375">MRSVNRVSSRPFRVRKLQQLWRLVQESHECPLTGEPRKPELVGPGELGVTFIGHSSFLLQIGGKNVLIDPVFAKRLVVLRRQRRPGVQIADLPAIDVVFLTHAHMDHLNIPSLRAVARATRRLHGTAPVVVVPNGVEDLVRTLGFSRVETMSWWEERVVEGLHVTMTPCQHWGARMFKDTHREFGGYCIRPDGGGMSVYHSGDTAYFGGFREIGARLRPDVALMPVGAYFPDSYRSVHTSPEEAVRGFLETGAEWMVPMHYGTFRLGREPMEEPIERLAAESARLGLEGRVRVVAEGETMRISGKNDGTAETNYASRDAVGASKRA</sequence>
<dbReference type="PIRSF" id="PIRSF038896">
    <property type="entry name" value="NAPE-PLD"/>
    <property type="match status" value="1"/>
</dbReference>
<dbReference type="InterPro" id="IPR024884">
    <property type="entry name" value="NAPE-PLD"/>
</dbReference>
<dbReference type="Gene3D" id="3.60.15.10">
    <property type="entry name" value="Ribonuclease Z/Hydroxyacylglutathione hydrolase-like"/>
    <property type="match status" value="1"/>
</dbReference>
<dbReference type="InterPro" id="IPR036866">
    <property type="entry name" value="RibonucZ/Hydroxyglut_hydro"/>
</dbReference>
<keyword evidence="4" id="KW-1185">Reference proteome</keyword>
<comment type="caution">
    <text evidence="3">The sequence shown here is derived from an EMBL/GenBank/DDBJ whole genome shotgun (WGS) entry which is preliminary data.</text>
</comment>
<evidence type="ECO:0000313" key="3">
    <source>
        <dbReference type="EMBL" id="RXH54514.1"/>
    </source>
</evidence>
<protein>
    <submittedName>
        <fullName evidence="3">Outer membrane protein romA</fullName>
    </submittedName>
</protein>
<reference evidence="4" key="2">
    <citation type="submission" date="2019-02" db="EMBL/GenBank/DDBJ databases">
        <title>Granulicella sibirica sp. nov., a psychrotolerant acidobacterium isolated from an organic soil layer in forested tundra, West Siberia.</title>
        <authorList>
            <person name="Oshkin I.Y."/>
            <person name="Kulichevskaya I.S."/>
            <person name="Rijpstra W.I.C."/>
            <person name="Sinninghe Damste J.S."/>
            <person name="Rakitin A.L."/>
            <person name="Ravin N.V."/>
            <person name="Dedysh S.N."/>
        </authorList>
    </citation>
    <scope>NUCLEOTIDE SEQUENCE [LARGE SCALE GENOMIC DNA]</scope>
    <source>
        <strain evidence="4">AF10</strain>
    </source>
</reference>
<proteinExistence type="predicted"/>
<accession>A0A4V1L548</accession>
<gene>
    <name evidence="3" type="ORF">GRAN_3617</name>
</gene>
<organism evidence="3 4">
    <name type="scientific">Granulicella sibirica</name>
    <dbReference type="NCBI Taxonomy" id="2479048"/>
    <lineage>
        <taxon>Bacteria</taxon>
        <taxon>Pseudomonadati</taxon>
        <taxon>Acidobacteriota</taxon>
        <taxon>Terriglobia</taxon>
        <taxon>Terriglobales</taxon>
        <taxon>Acidobacteriaceae</taxon>
        <taxon>Granulicella</taxon>
    </lineage>
</organism>
<dbReference type="SMART" id="SM00849">
    <property type="entry name" value="Lactamase_B"/>
    <property type="match status" value="1"/>
</dbReference>
<dbReference type="GO" id="GO:0008270">
    <property type="term" value="F:zinc ion binding"/>
    <property type="evidence" value="ECO:0007669"/>
    <property type="project" value="InterPro"/>
</dbReference>
<dbReference type="SUPFAM" id="SSF56281">
    <property type="entry name" value="Metallo-hydrolase/oxidoreductase"/>
    <property type="match status" value="1"/>
</dbReference>
<dbReference type="PANTHER" id="PTHR15032">
    <property type="entry name" value="N-ACYL-PHOSPHATIDYLETHANOLAMINE-HYDROLYZING PHOSPHOLIPASE D"/>
    <property type="match status" value="1"/>
</dbReference>
<dbReference type="AlphaFoldDB" id="A0A4V1L548"/>
<dbReference type="Proteomes" id="UP000289437">
    <property type="component" value="Unassembled WGS sequence"/>
</dbReference>
<dbReference type="InterPro" id="IPR001279">
    <property type="entry name" value="Metallo-B-lactamas"/>
</dbReference>
<reference evidence="3 4" key="1">
    <citation type="submission" date="2018-11" db="EMBL/GenBank/DDBJ databases">
        <authorList>
            <person name="Mardanov A.V."/>
            <person name="Ravin N.V."/>
            <person name="Dedysh S.N."/>
        </authorList>
    </citation>
    <scope>NUCLEOTIDE SEQUENCE [LARGE SCALE GENOMIC DNA]</scope>
    <source>
        <strain evidence="3 4">AF10</strain>
    </source>
</reference>
<dbReference type="RefSeq" id="WP_192898037.1">
    <property type="nucleotide sequence ID" value="NZ_RDSM01000003.1"/>
</dbReference>
<dbReference type="EMBL" id="RDSM01000003">
    <property type="protein sequence ID" value="RXH54514.1"/>
    <property type="molecule type" value="Genomic_DNA"/>
</dbReference>
<evidence type="ECO:0000259" key="2">
    <source>
        <dbReference type="SMART" id="SM00849"/>
    </source>
</evidence>
<dbReference type="Pfam" id="PF12706">
    <property type="entry name" value="Lactamase_B_2"/>
    <property type="match status" value="1"/>
</dbReference>
<dbReference type="GO" id="GO:0070290">
    <property type="term" value="F:N-acylphosphatidylethanolamine-specific phospholipase D activity"/>
    <property type="evidence" value="ECO:0007669"/>
    <property type="project" value="InterPro"/>
</dbReference>
<name>A0A4V1L548_9BACT</name>
<dbReference type="GO" id="GO:0005737">
    <property type="term" value="C:cytoplasm"/>
    <property type="evidence" value="ECO:0007669"/>
    <property type="project" value="TreeGrafter"/>
</dbReference>
<feature type="region of interest" description="Disordered" evidence="1">
    <location>
        <begin position="303"/>
        <end position="326"/>
    </location>
</feature>
<dbReference type="PANTHER" id="PTHR15032:SF36">
    <property type="entry name" value="METALLO-BETA-LACTAMASE DOMAIN-CONTAINING PROTEIN"/>
    <property type="match status" value="1"/>
</dbReference>
<evidence type="ECO:0000313" key="4">
    <source>
        <dbReference type="Proteomes" id="UP000289437"/>
    </source>
</evidence>
<feature type="domain" description="Metallo-beta-lactamase" evidence="2">
    <location>
        <begin position="53"/>
        <end position="248"/>
    </location>
</feature>